<dbReference type="GO" id="GO:0008270">
    <property type="term" value="F:zinc ion binding"/>
    <property type="evidence" value="ECO:0007669"/>
    <property type="project" value="UniProtKB-KW"/>
</dbReference>
<reference evidence="5" key="1">
    <citation type="submission" date="2018-10" db="EMBL/GenBank/DDBJ databases">
        <title>Effector identification in a new, highly contiguous assembly of the strawberry crown rot pathogen Phytophthora cactorum.</title>
        <authorList>
            <person name="Armitage A.D."/>
            <person name="Nellist C.F."/>
            <person name="Bates H."/>
            <person name="Vickerstaff R.J."/>
            <person name="Harrison R.J."/>
        </authorList>
    </citation>
    <scope>NUCLEOTIDE SEQUENCE</scope>
    <source>
        <strain evidence="5">15-7</strain>
        <strain evidence="7">4032</strain>
        <strain evidence="6">4040</strain>
        <strain evidence="8">P415</strain>
        <strain evidence="9">P421</strain>
    </source>
</reference>
<proteinExistence type="predicted"/>
<dbReference type="Pfam" id="PF04500">
    <property type="entry name" value="FLYWCH"/>
    <property type="match status" value="1"/>
</dbReference>
<dbReference type="EMBL" id="RCMV01000090">
    <property type="protein sequence ID" value="KAG3225193.1"/>
    <property type="molecule type" value="Genomic_DNA"/>
</dbReference>
<evidence type="ECO:0000313" key="5">
    <source>
        <dbReference type="EMBL" id="KAG2859379.1"/>
    </source>
</evidence>
<keyword evidence="1" id="KW-0479">Metal-binding</keyword>
<dbReference type="Proteomes" id="UP000774804">
    <property type="component" value="Unassembled WGS sequence"/>
</dbReference>
<dbReference type="AlphaFoldDB" id="A0A8T0Z9W4"/>
<dbReference type="InterPro" id="IPR007588">
    <property type="entry name" value="Znf_FLYWCH"/>
</dbReference>
<evidence type="ECO:0000313" key="8">
    <source>
        <dbReference type="EMBL" id="KAG2990823.1"/>
    </source>
</evidence>
<evidence type="ECO:0000313" key="10">
    <source>
        <dbReference type="Proteomes" id="UP000735874"/>
    </source>
</evidence>
<evidence type="ECO:0000259" key="4">
    <source>
        <dbReference type="Pfam" id="PF04500"/>
    </source>
</evidence>
<keyword evidence="2" id="KW-0863">Zinc-finger</keyword>
<evidence type="ECO:0000313" key="9">
    <source>
        <dbReference type="EMBL" id="KAG3225193.1"/>
    </source>
</evidence>
<keyword evidence="3" id="KW-0862">Zinc</keyword>
<evidence type="ECO:0000313" key="7">
    <source>
        <dbReference type="EMBL" id="KAG2926224.1"/>
    </source>
</evidence>
<organism evidence="5 10">
    <name type="scientific">Phytophthora cactorum</name>
    <dbReference type="NCBI Taxonomy" id="29920"/>
    <lineage>
        <taxon>Eukaryota</taxon>
        <taxon>Sar</taxon>
        <taxon>Stramenopiles</taxon>
        <taxon>Oomycota</taxon>
        <taxon>Peronosporomycetes</taxon>
        <taxon>Peronosporales</taxon>
        <taxon>Peronosporaceae</taxon>
        <taxon>Phytophthora</taxon>
    </lineage>
</organism>
<dbReference type="Proteomes" id="UP000697107">
    <property type="component" value="Unassembled WGS sequence"/>
</dbReference>
<feature type="domain" description="FLYWCH-type" evidence="4">
    <location>
        <begin position="3"/>
        <end position="43"/>
    </location>
</feature>
<evidence type="ECO:0000256" key="3">
    <source>
        <dbReference type="ARBA" id="ARBA00022833"/>
    </source>
</evidence>
<gene>
    <name evidence="5" type="ORF">PC113_g9002</name>
    <name evidence="7" type="ORF">PC115_g8008</name>
    <name evidence="6" type="ORF">PC117_g20040</name>
    <name evidence="8" type="ORF">PC118_g5426</name>
    <name evidence="9" type="ORF">PC129_g4187</name>
</gene>
<evidence type="ECO:0000256" key="1">
    <source>
        <dbReference type="ARBA" id="ARBA00022723"/>
    </source>
</evidence>
<name>A0A8T0Z9W4_9STRA</name>
<evidence type="ECO:0000256" key="2">
    <source>
        <dbReference type="ARBA" id="ARBA00022771"/>
    </source>
</evidence>
<protein>
    <recommendedName>
        <fullName evidence="4">FLYWCH-type domain-containing protein</fullName>
    </recommendedName>
</protein>
<dbReference type="Proteomes" id="UP000735874">
    <property type="component" value="Unassembled WGS sequence"/>
</dbReference>
<dbReference type="EMBL" id="RCML01000111">
    <property type="protein sequence ID" value="KAG2990823.1"/>
    <property type="molecule type" value="Genomic_DNA"/>
</dbReference>
<dbReference type="Proteomes" id="UP000760860">
    <property type="component" value="Unassembled WGS sequence"/>
</dbReference>
<evidence type="ECO:0000313" key="6">
    <source>
        <dbReference type="EMBL" id="KAG2908157.1"/>
    </source>
</evidence>
<dbReference type="EMBL" id="RCMG01000218">
    <property type="protein sequence ID" value="KAG2859379.1"/>
    <property type="molecule type" value="Genomic_DNA"/>
</dbReference>
<dbReference type="Proteomes" id="UP000736787">
    <property type="component" value="Unassembled WGS sequence"/>
</dbReference>
<dbReference type="Gene3D" id="2.20.25.240">
    <property type="match status" value="1"/>
</dbReference>
<dbReference type="EMBL" id="RCMI01000200">
    <property type="protein sequence ID" value="KAG2926224.1"/>
    <property type="molecule type" value="Genomic_DNA"/>
</dbReference>
<dbReference type="VEuPathDB" id="FungiDB:PC110_g23852"/>
<comment type="caution">
    <text evidence="5">The sequence shown here is derived from an EMBL/GenBank/DDBJ whole genome shotgun (WGS) entry which is preliminary data.</text>
</comment>
<dbReference type="EMBL" id="RCMK01000909">
    <property type="protein sequence ID" value="KAG2908157.1"/>
    <property type="molecule type" value="Genomic_DNA"/>
</dbReference>
<accession>A0A8T0Z9W4</accession>
<sequence>MEYKGYNFYRQRTVEESGTSYFICAQYRGGCKARVIVRNDTVKARNDLTCEKDVKQAPTLTDVRAEMRVYLQEACLANLSHRLSLIRERVMASLREAHPDDALNTIPRLPSTSHTRAQATGSDAFRVIESVPTRNVAEDDRRPFLQFNVVHTVGCERSIWSPGPRSLAPLLKFRYLHRWHV</sequence>